<feature type="non-terminal residue" evidence="1">
    <location>
        <position position="1"/>
    </location>
</feature>
<dbReference type="Proteomes" id="UP001054945">
    <property type="component" value="Unassembled WGS sequence"/>
</dbReference>
<accession>A0AAV4UMU2</accession>
<dbReference type="AlphaFoldDB" id="A0AAV4UMU2"/>
<comment type="caution">
    <text evidence="1">The sequence shown here is derived from an EMBL/GenBank/DDBJ whole genome shotgun (WGS) entry which is preliminary data.</text>
</comment>
<evidence type="ECO:0000313" key="2">
    <source>
        <dbReference type="Proteomes" id="UP001054945"/>
    </source>
</evidence>
<organism evidence="1 2">
    <name type="scientific">Caerostris extrusa</name>
    <name type="common">Bark spider</name>
    <name type="synonym">Caerostris bankana</name>
    <dbReference type="NCBI Taxonomy" id="172846"/>
    <lineage>
        <taxon>Eukaryota</taxon>
        <taxon>Metazoa</taxon>
        <taxon>Ecdysozoa</taxon>
        <taxon>Arthropoda</taxon>
        <taxon>Chelicerata</taxon>
        <taxon>Arachnida</taxon>
        <taxon>Araneae</taxon>
        <taxon>Araneomorphae</taxon>
        <taxon>Entelegynae</taxon>
        <taxon>Araneoidea</taxon>
        <taxon>Araneidae</taxon>
        <taxon>Caerostris</taxon>
    </lineage>
</organism>
<name>A0AAV4UMU2_CAEEX</name>
<protein>
    <submittedName>
        <fullName evidence="1">Uncharacterized protein</fullName>
    </submittedName>
</protein>
<keyword evidence="2" id="KW-1185">Reference proteome</keyword>
<dbReference type="EMBL" id="BPLR01013153">
    <property type="protein sequence ID" value="GIY59078.1"/>
    <property type="molecule type" value="Genomic_DNA"/>
</dbReference>
<evidence type="ECO:0000313" key="1">
    <source>
        <dbReference type="EMBL" id="GIY59078.1"/>
    </source>
</evidence>
<gene>
    <name evidence="1" type="ORF">CEXT_771891</name>
</gene>
<sequence length="65" mass="7485">VEQKVKERKTLSRNELTLGERATTWLSARSVIRQAFSQLLVCDERRGTWCYSLLAAKGLREVFGQ</sequence>
<reference evidence="1 2" key="1">
    <citation type="submission" date="2021-06" db="EMBL/GenBank/DDBJ databases">
        <title>Caerostris extrusa draft genome.</title>
        <authorList>
            <person name="Kono N."/>
            <person name="Arakawa K."/>
        </authorList>
    </citation>
    <scope>NUCLEOTIDE SEQUENCE [LARGE SCALE GENOMIC DNA]</scope>
</reference>
<proteinExistence type="predicted"/>